<dbReference type="InterPro" id="IPR003313">
    <property type="entry name" value="AraC-bd"/>
</dbReference>
<dbReference type="Pfam" id="PF02311">
    <property type="entry name" value="AraC_binding"/>
    <property type="match status" value="1"/>
</dbReference>
<protein>
    <submittedName>
        <fullName evidence="5">Helix-turn-helix transcriptional regulator</fullName>
    </submittedName>
</protein>
<dbReference type="EMBL" id="JAKNRW010000012">
    <property type="protein sequence ID" value="MCK1791732.1"/>
    <property type="molecule type" value="Genomic_DNA"/>
</dbReference>
<evidence type="ECO:0000313" key="5">
    <source>
        <dbReference type="EMBL" id="MCK1791732.1"/>
    </source>
</evidence>
<evidence type="ECO:0000259" key="4">
    <source>
        <dbReference type="PROSITE" id="PS01124"/>
    </source>
</evidence>
<proteinExistence type="predicted"/>
<reference evidence="5 6" key="1">
    <citation type="submission" date="2022-02" db="EMBL/GenBank/DDBJ databases">
        <title>Comparative genomics of the first Antarctic Pseudomonas spp. capable of biotransforming 2,4,6-Trinitrotoluene.</title>
        <authorList>
            <person name="Cabrera M.A."/>
            <person name="Marquez S.L."/>
            <person name="Perez-Donoso J.M."/>
        </authorList>
    </citation>
    <scope>NUCLEOTIDE SEQUENCE [LARGE SCALE GENOMIC DNA]</scope>
    <source>
        <strain evidence="5 6">TNT19</strain>
    </source>
</reference>
<evidence type="ECO:0000256" key="1">
    <source>
        <dbReference type="ARBA" id="ARBA00023015"/>
    </source>
</evidence>
<gene>
    <name evidence="5" type="ORF">L9059_16340</name>
</gene>
<dbReference type="Proteomes" id="UP001299876">
    <property type="component" value="Unassembled WGS sequence"/>
</dbReference>
<sequence length="263" mass="29040">MAKNPLPPSGASGKIVTAISFTALSEELSGSKTHLHEQGQLVLSMLGVVACEVADNHWIVPPYCALWIPAGVPHQSRASANARGYFLFITPSASTLPDECCTFSISAMLREMIIELCEGRCDRSIRSKDLITQLLLEELSAMPKVSTHFPMPADLRLRRIAESLINAPDNRKTLEQWASFGGMSERTFSRQLFKDTGMSFGKWRRQLHLMVALKLLAEGKSVQQVAGDLGYEAVTSFIRMFKLALGTTPAKYVSLPDLGRKRK</sequence>
<dbReference type="RefSeq" id="WP_247292026.1">
    <property type="nucleotide sequence ID" value="NZ_JAKNRW010000012.1"/>
</dbReference>
<evidence type="ECO:0000313" key="6">
    <source>
        <dbReference type="Proteomes" id="UP001299876"/>
    </source>
</evidence>
<keyword evidence="1" id="KW-0805">Transcription regulation</keyword>
<comment type="caution">
    <text evidence="5">The sequence shown here is derived from an EMBL/GenBank/DDBJ whole genome shotgun (WGS) entry which is preliminary data.</text>
</comment>
<dbReference type="InterPro" id="IPR018060">
    <property type="entry name" value="HTH_AraC"/>
</dbReference>
<dbReference type="PANTHER" id="PTHR11019">
    <property type="entry name" value="HTH-TYPE TRANSCRIPTIONAL REGULATOR NIMR"/>
    <property type="match status" value="1"/>
</dbReference>
<dbReference type="Pfam" id="PF12833">
    <property type="entry name" value="HTH_18"/>
    <property type="match status" value="1"/>
</dbReference>
<evidence type="ECO:0000256" key="3">
    <source>
        <dbReference type="ARBA" id="ARBA00023163"/>
    </source>
</evidence>
<dbReference type="InterPro" id="IPR009057">
    <property type="entry name" value="Homeodomain-like_sf"/>
</dbReference>
<accession>A0ABT0F157</accession>
<dbReference type="PANTHER" id="PTHR11019:SF199">
    <property type="entry name" value="HTH-TYPE TRANSCRIPTIONAL REGULATOR NIMR"/>
    <property type="match status" value="1"/>
</dbReference>
<dbReference type="SUPFAM" id="SSF51182">
    <property type="entry name" value="RmlC-like cupins"/>
    <property type="match status" value="1"/>
</dbReference>
<name>A0ABT0F157_9PSED</name>
<keyword evidence="2" id="KW-0238">DNA-binding</keyword>
<feature type="domain" description="HTH araC/xylS-type" evidence="4">
    <location>
        <begin position="158"/>
        <end position="255"/>
    </location>
</feature>
<dbReference type="InterPro" id="IPR014710">
    <property type="entry name" value="RmlC-like_jellyroll"/>
</dbReference>
<organism evidence="5 6">
    <name type="scientific">Pseudomonas violetae</name>
    <dbReference type="NCBI Taxonomy" id="2915813"/>
    <lineage>
        <taxon>Bacteria</taxon>
        <taxon>Pseudomonadati</taxon>
        <taxon>Pseudomonadota</taxon>
        <taxon>Gammaproteobacteria</taxon>
        <taxon>Pseudomonadales</taxon>
        <taxon>Pseudomonadaceae</taxon>
        <taxon>Pseudomonas</taxon>
    </lineage>
</organism>
<dbReference type="SUPFAM" id="SSF46689">
    <property type="entry name" value="Homeodomain-like"/>
    <property type="match status" value="1"/>
</dbReference>
<evidence type="ECO:0000256" key="2">
    <source>
        <dbReference type="ARBA" id="ARBA00023125"/>
    </source>
</evidence>
<dbReference type="Gene3D" id="1.10.10.60">
    <property type="entry name" value="Homeodomain-like"/>
    <property type="match status" value="2"/>
</dbReference>
<dbReference type="SMART" id="SM00342">
    <property type="entry name" value="HTH_ARAC"/>
    <property type="match status" value="1"/>
</dbReference>
<dbReference type="Gene3D" id="2.60.120.10">
    <property type="entry name" value="Jelly Rolls"/>
    <property type="match status" value="1"/>
</dbReference>
<dbReference type="PROSITE" id="PS01124">
    <property type="entry name" value="HTH_ARAC_FAMILY_2"/>
    <property type="match status" value="1"/>
</dbReference>
<keyword evidence="3" id="KW-0804">Transcription</keyword>
<keyword evidence="6" id="KW-1185">Reference proteome</keyword>
<dbReference type="InterPro" id="IPR011051">
    <property type="entry name" value="RmlC_Cupin_sf"/>
</dbReference>
<dbReference type="CDD" id="cd06124">
    <property type="entry name" value="cupin_NimR-like_N"/>
    <property type="match status" value="1"/>
</dbReference>